<proteinExistence type="predicted"/>
<organism evidence="1 2">
    <name type="scientific">Ciona intestinalis</name>
    <name type="common">Transparent sea squirt</name>
    <name type="synonym">Ascidia intestinalis</name>
    <dbReference type="NCBI Taxonomy" id="7719"/>
    <lineage>
        <taxon>Eukaryota</taxon>
        <taxon>Metazoa</taxon>
        <taxon>Chordata</taxon>
        <taxon>Tunicata</taxon>
        <taxon>Ascidiacea</taxon>
        <taxon>Phlebobranchia</taxon>
        <taxon>Cionidae</taxon>
        <taxon>Ciona</taxon>
    </lineage>
</organism>
<dbReference type="Proteomes" id="UP000008144">
    <property type="component" value="Unassembled WGS sequence"/>
</dbReference>
<protein>
    <submittedName>
        <fullName evidence="1">Uncharacterized protein</fullName>
    </submittedName>
</protein>
<keyword evidence="2" id="KW-1185">Reference proteome</keyword>
<accession>H2XSC6</accession>
<reference evidence="1" key="2">
    <citation type="submission" date="2025-08" db="UniProtKB">
        <authorList>
            <consortium name="Ensembl"/>
        </authorList>
    </citation>
    <scope>IDENTIFICATION</scope>
</reference>
<dbReference type="Ensembl" id="ENSCINT00000030579.1">
    <property type="protein sequence ID" value="ENSCINP00000032560.1"/>
    <property type="gene ID" value="ENSCING00000019000.1"/>
</dbReference>
<reference evidence="1" key="3">
    <citation type="submission" date="2025-09" db="UniProtKB">
        <authorList>
            <consortium name="Ensembl"/>
        </authorList>
    </citation>
    <scope>IDENTIFICATION</scope>
</reference>
<evidence type="ECO:0000313" key="2">
    <source>
        <dbReference type="Proteomes" id="UP000008144"/>
    </source>
</evidence>
<sequence>ITILLFYVNIKLPHTYILHYTVLCKQIKEIQQIKIYKVNRRATNIKNKKLKQII</sequence>
<name>H2XSC6_CIOIN</name>
<dbReference type="HOGENOM" id="CLU_3055547_0_0_1"/>
<dbReference type="AlphaFoldDB" id="H2XSC6"/>
<dbReference type="InParanoid" id="H2XSC6"/>
<evidence type="ECO:0000313" key="1">
    <source>
        <dbReference type="Ensembl" id="ENSCINP00000032560.1"/>
    </source>
</evidence>
<reference evidence="2" key="1">
    <citation type="journal article" date="2002" name="Science">
        <title>The draft genome of Ciona intestinalis: insights into chordate and vertebrate origins.</title>
        <authorList>
            <person name="Dehal P."/>
            <person name="Satou Y."/>
            <person name="Campbell R.K."/>
            <person name="Chapman J."/>
            <person name="Degnan B."/>
            <person name="De Tomaso A."/>
            <person name="Davidson B."/>
            <person name="Di Gregorio A."/>
            <person name="Gelpke M."/>
            <person name="Goodstein D.M."/>
            <person name="Harafuji N."/>
            <person name="Hastings K.E."/>
            <person name="Ho I."/>
            <person name="Hotta K."/>
            <person name="Huang W."/>
            <person name="Kawashima T."/>
            <person name="Lemaire P."/>
            <person name="Martinez D."/>
            <person name="Meinertzhagen I.A."/>
            <person name="Necula S."/>
            <person name="Nonaka M."/>
            <person name="Putnam N."/>
            <person name="Rash S."/>
            <person name="Saiga H."/>
            <person name="Satake M."/>
            <person name="Terry A."/>
            <person name="Yamada L."/>
            <person name="Wang H.G."/>
            <person name="Awazu S."/>
            <person name="Azumi K."/>
            <person name="Boore J."/>
            <person name="Branno M."/>
            <person name="Chin-Bow S."/>
            <person name="DeSantis R."/>
            <person name="Doyle S."/>
            <person name="Francino P."/>
            <person name="Keys D.N."/>
            <person name="Haga S."/>
            <person name="Hayashi H."/>
            <person name="Hino K."/>
            <person name="Imai K.S."/>
            <person name="Inaba K."/>
            <person name="Kano S."/>
            <person name="Kobayashi K."/>
            <person name="Kobayashi M."/>
            <person name="Lee B.I."/>
            <person name="Makabe K.W."/>
            <person name="Manohar C."/>
            <person name="Matassi G."/>
            <person name="Medina M."/>
            <person name="Mochizuki Y."/>
            <person name="Mount S."/>
            <person name="Morishita T."/>
            <person name="Miura S."/>
            <person name="Nakayama A."/>
            <person name="Nishizaka S."/>
            <person name="Nomoto H."/>
            <person name="Ohta F."/>
            <person name="Oishi K."/>
            <person name="Rigoutsos I."/>
            <person name="Sano M."/>
            <person name="Sasaki A."/>
            <person name="Sasakura Y."/>
            <person name="Shoguchi E."/>
            <person name="Shin-i T."/>
            <person name="Spagnuolo A."/>
            <person name="Stainier D."/>
            <person name="Suzuki M.M."/>
            <person name="Tassy O."/>
            <person name="Takatori N."/>
            <person name="Tokuoka M."/>
            <person name="Yagi K."/>
            <person name="Yoshizaki F."/>
            <person name="Wada S."/>
            <person name="Zhang C."/>
            <person name="Hyatt P.D."/>
            <person name="Larimer F."/>
            <person name="Detter C."/>
            <person name="Doggett N."/>
            <person name="Glavina T."/>
            <person name="Hawkins T."/>
            <person name="Richardson P."/>
            <person name="Lucas S."/>
            <person name="Kohara Y."/>
            <person name="Levine M."/>
            <person name="Satoh N."/>
            <person name="Rokhsar D.S."/>
        </authorList>
    </citation>
    <scope>NUCLEOTIDE SEQUENCE [LARGE SCALE GENOMIC DNA]</scope>
</reference>